<dbReference type="AlphaFoldDB" id="A0A0K2T6H6"/>
<sequence>LSGVKEVKFEEMIPTLRRIFNENLTKMNDVRDFSNPDQDENPIMFTKVKKNQVNDQGKITRYNICKSEFHCARNCKKRRPWKCDGNRGRQSNGFTSFLTAYAEEDTENKLQELIQNSKVNALLDPGCTSTVCGQEWLETTLKIRANLIVWR</sequence>
<proteinExistence type="predicted"/>
<organism evidence="1">
    <name type="scientific">Lepeophtheirus salmonis</name>
    <name type="common">Salmon louse</name>
    <name type="synonym">Caligus salmonis</name>
    <dbReference type="NCBI Taxonomy" id="72036"/>
    <lineage>
        <taxon>Eukaryota</taxon>
        <taxon>Metazoa</taxon>
        <taxon>Ecdysozoa</taxon>
        <taxon>Arthropoda</taxon>
        <taxon>Crustacea</taxon>
        <taxon>Multicrustacea</taxon>
        <taxon>Hexanauplia</taxon>
        <taxon>Copepoda</taxon>
        <taxon>Siphonostomatoida</taxon>
        <taxon>Caligidae</taxon>
        <taxon>Lepeophtheirus</taxon>
    </lineage>
</organism>
<name>A0A0K2T6H6_LEPSM</name>
<accession>A0A0K2T6H6</accession>
<reference evidence="1" key="1">
    <citation type="submission" date="2014-05" db="EMBL/GenBank/DDBJ databases">
        <authorList>
            <person name="Chronopoulou M."/>
        </authorList>
    </citation>
    <scope>NUCLEOTIDE SEQUENCE</scope>
    <source>
        <tissue evidence="1">Whole organism</tissue>
    </source>
</reference>
<evidence type="ECO:0000313" key="1">
    <source>
        <dbReference type="EMBL" id="CDW21056.1"/>
    </source>
</evidence>
<protein>
    <submittedName>
        <fullName evidence="1">Uncharacterized protein</fullName>
    </submittedName>
</protein>
<dbReference type="EMBL" id="HACA01003695">
    <property type="protein sequence ID" value="CDW21056.1"/>
    <property type="molecule type" value="Transcribed_RNA"/>
</dbReference>
<feature type="non-terminal residue" evidence="1">
    <location>
        <position position="1"/>
    </location>
</feature>